<evidence type="ECO:0000256" key="8">
    <source>
        <dbReference type="ARBA" id="ARBA00023136"/>
    </source>
</evidence>
<accession>A0AA39D2K6</accession>
<dbReference type="Pfam" id="PF04117">
    <property type="entry name" value="Mpv17_PMP22"/>
    <property type="match status" value="1"/>
</dbReference>
<dbReference type="InterPro" id="IPR007248">
    <property type="entry name" value="Mpv17_PMP22"/>
</dbReference>
<evidence type="ECO:0000256" key="5">
    <source>
        <dbReference type="ARBA" id="ARBA00022723"/>
    </source>
</evidence>
<dbReference type="CDD" id="cd12148">
    <property type="entry name" value="fungal_TF_MHR"/>
    <property type="match status" value="1"/>
</dbReference>
<evidence type="ECO:0000256" key="2">
    <source>
        <dbReference type="ARBA" id="ARBA00004141"/>
    </source>
</evidence>
<dbReference type="InterPro" id="IPR050815">
    <property type="entry name" value="TF_fung"/>
</dbReference>
<dbReference type="PANTHER" id="PTHR47338:SF7">
    <property type="entry name" value="ZN(II)2CYS6 TRANSCRIPTION FACTOR (EUROFUNG)"/>
    <property type="match status" value="1"/>
</dbReference>
<dbReference type="EMBL" id="JAPDRN010000001">
    <property type="protein sequence ID" value="KAJ9647496.1"/>
    <property type="molecule type" value="Genomic_DNA"/>
</dbReference>
<dbReference type="GO" id="GO:0008270">
    <property type="term" value="F:zinc ion binding"/>
    <property type="evidence" value="ECO:0007669"/>
    <property type="project" value="InterPro"/>
</dbReference>
<dbReference type="GO" id="GO:0016020">
    <property type="term" value="C:membrane"/>
    <property type="evidence" value="ECO:0007669"/>
    <property type="project" value="UniProtKB-SubCell"/>
</dbReference>
<keyword evidence="6 12" id="KW-1133">Transmembrane helix</keyword>
<evidence type="ECO:0000256" key="1">
    <source>
        <dbReference type="ARBA" id="ARBA00004123"/>
    </source>
</evidence>
<keyword evidence="10" id="KW-0539">Nucleus</keyword>
<feature type="domain" description="Xylanolytic transcriptional activator regulatory" evidence="13">
    <location>
        <begin position="73"/>
        <end position="155"/>
    </location>
</feature>
<keyword evidence="9" id="KW-0804">Transcription</keyword>
<dbReference type="PANTHER" id="PTHR47338">
    <property type="entry name" value="ZN(II)2CYS6 TRANSCRIPTION FACTOR (EUROFUNG)-RELATED"/>
    <property type="match status" value="1"/>
</dbReference>
<dbReference type="SMART" id="SM00906">
    <property type="entry name" value="Fungal_trans"/>
    <property type="match status" value="1"/>
</dbReference>
<dbReference type="Proteomes" id="UP001172681">
    <property type="component" value="Unassembled WGS sequence"/>
</dbReference>
<dbReference type="GO" id="GO:0006351">
    <property type="term" value="P:DNA-templated transcription"/>
    <property type="evidence" value="ECO:0007669"/>
    <property type="project" value="InterPro"/>
</dbReference>
<evidence type="ECO:0000256" key="9">
    <source>
        <dbReference type="ARBA" id="ARBA00023163"/>
    </source>
</evidence>
<feature type="transmembrane region" description="Helical" evidence="12">
    <location>
        <begin position="595"/>
        <end position="616"/>
    </location>
</feature>
<evidence type="ECO:0000256" key="7">
    <source>
        <dbReference type="ARBA" id="ARBA00023015"/>
    </source>
</evidence>
<dbReference type="GO" id="GO:0000981">
    <property type="term" value="F:DNA-binding transcription factor activity, RNA polymerase II-specific"/>
    <property type="evidence" value="ECO:0007669"/>
    <property type="project" value="InterPro"/>
</dbReference>
<dbReference type="InterPro" id="IPR007219">
    <property type="entry name" value="XnlR_reg_dom"/>
</dbReference>
<keyword evidence="7" id="KW-0805">Transcription regulation</keyword>
<keyword evidence="4 12" id="KW-0812">Transmembrane</keyword>
<feature type="region of interest" description="Disordered" evidence="11">
    <location>
        <begin position="460"/>
        <end position="494"/>
    </location>
</feature>
<keyword evidence="8 12" id="KW-0472">Membrane</keyword>
<reference evidence="14" key="1">
    <citation type="submission" date="2022-10" db="EMBL/GenBank/DDBJ databases">
        <title>Culturing micro-colonial fungi from biological soil crusts in the Mojave desert and describing Neophaeococcomyces mojavensis, and introducing the new genera and species Taxawa tesnikishii.</title>
        <authorList>
            <person name="Kurbessoian T."/>
            <person name="Stajich J.E."/>
        </authorList>
    </citation>
    <scope>NUCLEOTIDE SEQUENCE</scope>
    <source>
        <strain evidence="14">TK_35</strain>
    </source>
</reference>
<dbReference type="GO" id="GO:0003677">
    <property type="term" value="F:DNA binding"/>
    <property type="evidence" value="ECO:0007669"/>
    <property type="project" value="InterPro"/>
</dbReference>
<feature type="transmembrane region" description="Helical" evidence="12">
    <location>
        <begin position="637"/>
        <end position="654"/>
    </location>
</feature>
<feature type="compositionally biased region" description="Polar residues" evidence="11">
    <location>
        <begin position="468"/>
        <end position="478"/>
    </location>
</feature>
<gene>
    <name evidence="14" type="ORF">H2204_000125</name>
</gene>
<sequence length="681" mass="76268">MFEQFPPKTILAAGSQWAATARSLLLGSFDQISVENLMVSIMAMYTLVQSLKIAQTAQLLYDYSLRMANYTQAFMLSALMTRMAHALQINLEYTDDILGHHVDSNSLSVTARESRRRLMWSCYITDAQCGSGVDQLMLLEDKDIKIQLPCDEQNFLQERPCITRMLSGSPLPFVPVDLVSANSTNTISIAAYFIQHIEIRKRVLKYIKHLDQASLPWLPDSEFHLFDDELQTWHSSLPAEIQFTPSVIYLRKESNELGALALLHCAYYQTMCDLYRLGAPALYKLRSAFYFPPEQDQFLRHLQLSLFKAARSIAAIIADAARHGPAMVADTWLPSITYDSNRIMLYYLTIIFNPSDQGTKHLVINTIPYLQSNVQALKMMSATNAVAEDMYHASHSMLEKLGVASDSISPQPQLVLDDPYLANFGAGRDSTPGTPSQTAPDYVLNPLSIFRMARSDIPERHAPEKTHNTPIDTGSSSAALAAPGHNDQQDSNIDQGQAFGPNLDMFITPNLIWDWQPMETALSCRPQLSFTISFRPLFHFVVFTLISCPPNILWQDFLEDRFPGYTSTNIGDGGASPSSSDKIILDRSNTARKLLFDQTLGAFVNTIAFIAAMAAFKGKTAKAVQKQVERDTIPLMINGWKLWPMVALFNFVFVPVHRRVIVASIVGLFWGIYLSLFAALD</sequence>
<evidence type="ECO:0000313" key="15">
    <source>
        <dbReference type="Proteomes" id="UP001172681"/>
    </source>
</evidence>
<evidence type="ECO:0000256" key="12">
    <source>
        <dbReference type="SAM" id="Phobius"/>
    </source>
</evidence>
<comment type="subcellular location">
    <subcellularLocation>
        <location evidence="2">Membrane</location>
        <topology evidence="2">Multi-pass membrane protein</topology>
    </subcellularLocation>
    <subcellularLocation>
        <location evidence="1">Nucleus</location>
    </subcellularLocation>
</comment>
<name>A0AA39D2K6_9EURO</name>
<evidence type="ECO:0000256" key="10">
    <source>
        <dbReference type="ARBA" id="ARBA00023242"/>
    </source>
</evidence>
<keyword evidence="15" id="KW-1185">Reference proteome</keyword>
<evidence type="ECO:0000256" key="3">
    <source>
        <dbReference type="ARBA" id="ARBA00006824"/>
    </source>
</evidence>
<organism evidence="14 15">
    <name type="scientific">Knufia peltigerae</name>
    <dbReference type="NCBI Taxonomy" id="1002370"/>
    <lineage>
        <taxon>Eukaryota</taxon>
        <taxon>Fungi</taxon>
        <taxon>Dikarya</taxon>
        <taxon>Ascomycota</taxon>
        <taxon>Pezizomycotina</taxon>
        <taxon>Eurotiomycetes</taxon>
        <taxon>Chaetothyriomycetidae</taxon>
        <taxon>Chaetothyriales</taxon>
        <taxon>Trichomeriaceae</taxon>
        <taxon>Knufia</taxon>
    </lineage>
</organism>
<feature type="transmembrane region" description="Helical" evidence="12">
    <location>
        <begin position="660"/>
        <end position="680"/>
    </location>
</feature>
<evidence type="ECO:0000256" key="11">
    <source>
        <dbReference type="SAM" id="MobiDB-lite"/>
    </source>
</evidence>
<protein>
    <recommendedName>
        <fullName evidence="13">Xylanolytic transcriptional activator regulatory domain-containing protein</fullName>
    </recommendedName>
</protein>
<proteinExistence type="inferred from homology"/>
<comment type="caution">
    <text evidence="14">The sequence shown here is derived from an EMBL/GenBank/DDBJ whole genome shotgun (WGS) entry which is preliminary data.</text>
</comment>
<evidence type="ECO:0000256" key="4">
    <source>
        <dbReference type="ARBA" id="ARBA00022692"/>
    </source>
</evidence>
<dbReference type="AlphaFoldDB" id="A0AA39D2K6"/>
<dbReference type="Pfam" id="PF04082">
    <property type="entry name" value="Fungal_trans"/>
    <property type="match status" value="1"/>
</dbReference>
<dbReference type="GO" id="GO:0005634">
    <property type="term" value="C:nucleus"/>
    <property type="evidence" value="ECO:0007669"/>
    <property type="project" value="UniProtKB-SubCell"/>
</dbReference>
<evidence type="ECO:0000313" key="14">
    <source>
        <dbReference type="EMBL" id="KAJ9647496.1"/>
    </source>
</evidence>
<evidence type="ECO:0000259" key="13">
    <source>
        <dbReference type="SMART" id="SM00906"/>
    </source>
</evidence>
<comment type="similarity">
    <text evidence="3">Belongs to the peroxisomal membrane protein PXMP2/4 family.</text>
</comment>
<keyword evidence="5" id="KW-0479">Metal-binding</keyword>
<evidence type="ECO:0000256" key="6">
    <source>
        <dbReference type="ARBA" id="ARBA00022989"/>
    </source>
</evidence>